<evidence type="ECO:0000313" key="3">
    <source>
        <dbReference type="Proteomes" id="UP000195273"/>
    </source>
</evidence>
<dbReference type="RefSeq" id="WP_087212806.1">
    <property type="nucleotide sequence ID" value="NZ_CP021431.1"/>
</dbReference>
<dbReference type="Proteomes" id="UP000195273">
    <property type="component" value="Chromosome"/>
</dbReference>
<proteinExistence type="predicted"/>
<keyword evidence="1" id="KW-0812">Transmembrane</keyword>
<feature type="transmembrane region" description="Helical" evidence="1">
    <location>
        <begin position="102"/>
        <end position="121"/>
    </location>
</feature>
<feature type="transmembrane region" description="Helical" evidence="1">
    <location>
        <begin position="76"/>
        <end position="96"/>
    </location>
</feature>
<feature type="transmembrane region" description="Helical" evidence="1">
    <location>
        <begin position="146"/>
        <end position="168"/>
    </location>
</feature>
<protein>
    <submittedName>
        <fullName evidence="2">Component of SufBCD complex</fullName>
    </submittedName>
</protein>
<dbReference type="KEGG" id="lvs:LOKVESSMR4R_01484"/>
<name>A0A1Y0EBK1_9RHOB</name>
<sequence length="173" mass="19104">MTLIDIIPSLIDFRTFSNIWYWLAVMMTWAMTCHWVIGVPFDMIARARRQGGQAAQDLATQVAINLRRVMMISGNAAVLLVGLGTFVITVTAMLGFVYGLELAQGLFCLAFPLVLVAALTWRSCQRLALDEPSGPALIQALVRLRFWIQLIAIAALFCTALLGISVTLQQRFG</sequence>
<dbReference type="EMBL" id="CP021431">
    <property type="protein sequence ID" value="ARU00800.1"/>
    <property type="molecule type" value="Genomic_DNA"/>
</dbReference>
<dbReference type="OrthoDB" id="7847071at2"/>
<organism evidence="2 3">
    <name type="scientific">Yoonia vestfoldensis</name>
    <dbReference type="NCBI Taxonomy" id="245188"/>
    <lineage>
        <taxon>Bacteria</taxon>
        <taxon>Pseudomonadati</taxon>
        <taxon>Pseudomonadota</taxon>
        <taxon>Alphaproteobacteria</taxon>
        <taxon>Rhodobacterales</taxon>
        <taxon>Paracoccaceae</taxon>
        <taxon>Yoonia</taxon>
    </lineage>
</organism>
<feature type="transmembrane region" description="Helical" evidence="1">
    <location>
        <begin position="19"/>
        <end position="41"/>
    </location>
</feature>
<reference evidence="2 3" key="1">
    <citation type="submission" date="2017-05" db="EMBL/GenBank/DDBJ databases">
        <title>Genome Sequence of Loktanella vestfoldensis Strain SMR4r Isolated from a Culture of the Diatom Skeletonema marinoi.</title>
        <authorList>
            <person name="Topel M."/>
            <person name="Pinder M.I.M."/>
            <person name="Johansson O.N."/>
            <person name="Kourtchenko O."/>
            <person name="Godhe A."/>
            <person name="Clarke A.K."/>
        </authorList>
    </citation>
    <scope>NUCLEOTIDE SEQUENCE [LARGE SCALE GENOMIC DNA]</scope>
    <source>
        <strain evidence="2 3">SMR4r</strain>
    </source>
</reference>
<accession>A0A1Y0EBK1</accession>
<dbReference type="AlphaFoldDB" id="A0A1Y0EBK1"/>
<evidence type="ECO:0000256" key="1">
    <source>
        <dbReference type="SAM" id="Phobius"/>
    </source>
</evidence>
<keyword evidence="3" id="KW-1185">Reference proteome</keyword>
<keyword evidence="1" id="KW-0472">Membrane</keyword>
<keyword evidence="1" id="KW-1133">Transmembrane helix</keyword>
<evidence type="ECO:0000313" key="2">
    <source>
        <dbReference type="EMBL" id="ARU00800.1"/>
    </source>
</evidence>
<gene>
    <name evidence="2" type="ORF">LOKVESSMR4R_01484</name>
</gene>